<dbReference type="HAMAP" id="MF_01350">
    <property type="entry name" value="NDH1_NuoH"/>
    <property type="match status" value="1"/>
</dbReference>
<gene>
    <name evidence="6" type="ORF">METZ01_LOCUS42678</name>
</gene>
<dbReference type="GO" id="GO:0016020">
    <property type="term" value="C:membrane"/>
    <property type="evidence" value="ECO:0007669"/>
    <property type="project" value="UniProtKB-SubCell"/>
</dbReference>
<dbReference type="AlphaFoldDB" id="A0A381RF04"/>
<sequence length="361" mass="39955">MAVDNLMQWFESWTLWEAGSPLLFLIAVLITGIPIFLLMAVNALVAVYAELKISAFMQDRLGPMGQGPGLHAGKWGLLQTVADALKLLLKEDIIPTLADRKLFIIAPFIIFVTPFIALAALPFNQDLLIADLNIGVFYILAVGSIGVIGIIMAGWSSNNKWSLYGAMRSAAQIISYEIPVALSIVSVIMLTGTLSMQGIISYQNGTTLGILPNWILFNNPFSFIAFFIFFISGVAEVNRTPFDIPEAESELVAGFHTEYSGMRWAFFFLSEYANMLIISGVAAVAFLGGWHSPIPGFMESSGWGLFWFISKVGGLIFIMMWFRWTFPRLRVDQLMNICWKVLLPLALLNIFGVGIWTLLTG</sequence>
<keyword evidence="3 5" id="KW-1133">Transmembrane helix</keyword>
<accession>A0A381RF04</accession>
<organism evidence="6">
    <name type="scientific">marine metagenome</name>
    <dbReference type="NCBI Taxonomy" id="408172"/>
    <lineage>
        <taxon>unclassified sequences</taxon>
        <taxon>metagenomes</taxon>
        <taxon>ecological metagenomes</taxon>
    </lineage>
</organism>
<reference evidence="6" key="1">
    <citation type="submission" date="2018-05" db="EMBL/GenBank/DDBJ databases">
        <authorList>
            <person name="Lanie J.A."/>
            <person name="Ng W.-L."/>
            <person name="Kazmierczak K.M."/>
            <person name="Andrzejewski T.M."/>
            <person name="Davidsen T.M."/>
            <person name="Wayne K.J."/>
            <person name="Tettelin H."/>
            <person name="Glass J.I."/>
            <person name="Rusch D."/>
            <person name="Podicherti R."/>
            <person name="Tsui H.-C.T."/>
            <person name="Winkler M.E."/>
        </authorList>
    </citation>
    <scope>NUCLEOTIDE SEQUENCE</scope>
</reference>
<evidence type="ECO:0000313" key="6">
    <source>
        <dbReference type="EMBL" id="SUZ89824.1"/>
    </source>
</evidence>
<feature type="transmembrane region" description="Helical" evidence="5">
    <location>
        <begin position="214"/>
        <end position="235"/>
    </location>
</feature>
<keyword evidence="2 5" id="KW-0812">Transmembrane</keyword>
<dbReference type="GO" id="GO:0009060">
    <property type="term" value="P:aerobic respiration"/>
    <property type="evidence" value="ECO:0007669"/>
    <property type="project" value="TreeGrafter"/>
</dbReference>
<evidence type="ECO:0000256" key="5">
    <source>
        <dbReference type="SAM" id="Phobius"/>
    </source>
</evidence>
<feature type="transmembrane region" description="Helical" evidence="5">
    <location>
        <begin position="22"/>
        <end position="49"/>
    </location>
</feature>
<comment type="subcellular location">
    <subcellularLocation>
        <location evidence="1">Membrane</location>
        <topology evidence="1">Multi-pass membrane protein</topology>
    </subcellularLocation>
</comment>
<dbReference type="GO" id="GO:0003954">
    <property type="term" value="F:NADH dehydrogenase activity"/>
    <property type="evidence" value="ECO:0007669"/>
    <property type="project" value="TreeGrafter"/>
</dbReference>
<proteinExistence type="inferred from homology"/>
<keyword evidence="4 5" id="KW-0472">Membrane</keyword>
<feature type="transmembrane region" description="Helical" evidence="5">
    <location>
        <begin position="102"/>
        <end position="123"/>
    </location>
</feature>
<evidence type="ECO:0000256" key="3">
    <source>
        <dbReference type="ARBA" id="ARBA00022989"/>
    </source>
</evidence>
<name>A0A381RF04_9ZZZZ</name>
<dbReference type="PROSITE" id="PS00667">
    <property type="entry name" value="COMPLEX1_ND1_1"/>
    <property type="match status" value="1"/>
</dbReference>
<evidence type="ECO:0000256" key="1">
    <source>
        <dbReference type="ARBA" id="ARBA00004141"/>
    </source>
</evidence>
<dbReference type="EMBL" id="UINC01001843">
    <property type="protein sequence ID" value="SUZ89824.1"/>
    <property type="molecule type" value="Genomic_DNA"/>
</dbReference>
<dbReference type="InterPro" id="IPR001694">
    <property type="entry name" value="NADH_UbQ_OxRdtase_su1/FPO"/>
</dbReference>
<dbReference type="InterPro" id="IPR018086">
    <property type="entry name" value="NADH_UbQ_OxRdtase_su1_CS"/>
</dbReference>
<feature type="transmembrane region" description="Helical" evidence="5">
    <location>
        <begin position="272"/>
        <end position="291"/>
    </location>
</feature>
<dbReference type="PROSITE" id="PS00668">
    <property type="entry name" value="COMPLEX1_ND1_2"/>
    <property type="match status" value="1"/>
</dbReference>
<dbReference type="PANTHER" id="PTHR11432">
    <property type="entry name" value="NADH DEHYDROGENASE SUBUNIT 1"/>
    <property type="match status" value="1"/>
</dbReference>
<dbReference type="Pfam" id="PF00146">
    <property type="entry name" value="NADHdh"/>
    <property type="match status" value="1"/>
</dbReference>
<evidence type="ECO:0000256" key="4">
    <source>
        <dbReference type="ARBA" id="ARBA00023136"/>
    </source>
</evidence>
<feature type="transmembrane region" description="Helical" evidence="5">
    <location>
        <begin position="176"/>
        <end position="202"/>
    </location>
</feature>
<feature type="transmembrane region" description="Helical" evidence="5">
    <location>
        <begin position="303"/>
        <end position="325"/>
    </location>
</feature>
<dbReference type="NCBIfam" id="NF004741">
    <property type="entry name" value="PRK06076.1-2"/>
    <property type="match status" value="1"/>
</dbReference>
<dbReference type="PANTHER" id="PTHR11432:SF3">
    <property type="entry name" value="NADH-UBIQUINONE OXIDOREDUCTASE CHAIN 1"/>
    <property type="match status" value="1"/>
</dbReference>
<evidence type="ECO:0000256" key="2">
    <source>
        <dbReference type="ARBA" id="ARBA00022692"/>
    </source>
</evidence>
<feature type="transmembrane region" description="Helical" evidence="5">
    <location>
        <begin position="337"/>
        <end position="359"/>
    </location>
</feature>
<feature type="transmembrane region" description="Helical" evidence="5">
    <location>
        <begin position="135"/>
        <end position="155"/>
    </location>
</feature>
<protein>
    <submittedName>
        <fullName evidence="6">Uncharacterized protein</fullName>
    </submittedName>
</protein>